<dbReference type="Proteomes" id="UP001056120">
    <property type="component" value="Linkage Group LG08"/>
</dbReference>
<protein>
    <submittedName>
        <fullName evidence="1">Uncharacterized protein</fullName>
    </submittedName>
</protein>
<sequence length="801" mass="88760">MQETSASSQLSLTNNSFQGSIPHELSRLSRLRFISLKYNKFNGVIPANISRCSKLEELHLSHNEVGGSIPKEIGFLSKLTSVELDYNKLTHGIPPFLGNITSMEVFSVSGNPFGGSIPETLGHWKSLKEIYCDGCNLSRTIPRSLYNLSLLTNITLADNQLTGSLPPAVVAMLPHIVFFQLRDNQLTGSLPSWISNCSRLRGLEIDGNKFSGKLEINFVKLRDIYVLILGNNNFGSKEDDEMKFIDSLKNCTRLEVLYLGDCMFQGLLPRSIGNLSDQLRYLSLAGNQLYGSLPRSIGNLVSLTKLSLRENQFTGNIPSTIGDLQKLEVVYLYKNRLLGMIPGVMGNLSSLISLDLSSNMLQGVIPSSLGNCHRLLELYLNDDKLNGKIPRTLLQLSSLSIKLDLSHNNLFGLLPPEVTELNMLSVLDLSENNLSGNIPNSLSGCVSLSSLSLKGNLFQGMIPATLISLKALPELDVSHNNLSGQIPKYLERLQYLNLSYNNFEGEIPMSGLFANAKTFSVLGNSRLCGGIVELGLPKCKEAKKQTKKFHLYVIIILIACKLFSVIFLSYVWCQKNRKSQLSQSSTRERFMKVSYSQLLKATDGFSNANLIGKGAFSSFYKGILGDDDDKFVAVKVLHLKKRGAEIRGSVKHGRLYDIEISYALDYIHNHCILVVIHGDLKPSNILFDDDMVANVRDFGLSRFLGTTSNQNNSTEIRGTIGYAAPEYGLGNEMTSSGDVYSYGILLLEMMTGKTPTDNIFNESLNLHKLASMALPDHVTDVIDVKILNIYQEDLCKKRKQM</sequence>
<keyword evidence="2" id="KW-1185">Reference proteome</keyword>
<gene>
    <name evidence="1" type="ORF">L1987_25424</name>
</gene>
<comment type="caution">
    <text evidence="1">The sequence shown here is derived from an EMBL/GenBank/DDBJ whole genome shotgun (WGS) entry which is preliminary data.</text>
</comment>
<name>A0ACB9IQ80_9ASTR</name>
<evidence type="ECO:0000313" key="2">
    <source>
        <dbReference type="Proteomes" id="UP001056120"/>
    </source>
</evidence>
<dbReference type="EMBL" id="CM042025">
    <property type="protein sequence ID" value="KAI3809450.1"/>
    <property type="molecule type" value="Genomic_DNA"/>
</dbReference>
<reference evidence="2" key="1">
    <citation type="journal article" date="2022" name="Mol. Ecol. Resour.">
        <title>The genomes of chicory, endive, great burdock and yacon provide insights into Asteraceae palaeo-polyploidization history and plant inulin production.</title>
        <authorList>
            <person name="Fan W."/>
            <person name="Wang S."/>
            <person name="Wang H."/>
            <person name="Wang A."/>
            <person name="Jiang F."/>
            <person name="Liu H."/>
            <person name="Zhao H."/>
            <person name="Xu D."/>
            <person name="Zhang Y."/>
        </authorList>
    </citation>
    <scope>NUCLEOTIDE SEQUENCE [LARGE SCALE GENOMIC DNA]</scope>
    <source>
        <strain evidence="2">cv. Yunnan</strain>
    </source>
</reference>
<accession>A0ACB9IQ80</accession>
<evidence type="ECO:0000313" key="1">
    <source>
        <dbReference type="EMBL" id="KAI3809450.1"/>
    </source>
</evidence>
<reference evidence="1 2" key="2">
    <citation type="journal article" date="2022" name="Mol. Ecol. Resour.">
        <title>The genomes of chicory, endive, great burdock and yacon provide insights into Asteraceae paleo-polyploidization history and plant inulin production.</title>
        <authorList>
            <person name="Fan W."/>
            <person name="Wang S."/>
            <person name="Wang H."/>
            <person name="Wang A."/>
            <person name="Jiang F."/>
            <person name="Liu H."/>
            <person name="Zhao H."/>
            <person name="Xu D."/>
            <person name="Zhang Y."/>
        </authorList>
    </citation>
    <scope>NUCLEOTIDE SEQUENCE [LARGE SCALE GENOMIC DNA]</scope>
    <source>
        <strain evidence="2">cv. Yunnan</strain>
        <tissue evidence="1">Leaves</tissue>
    </source>
</reference>
<proteinExistence type="predicted"/>
<organism evidence="1 2">
    <name type="scientific">Smallanthus sonchifolius</name>
    <dbReference type="NCBI Taxonomy" id="185202"/>
    <lineage>
        <taxon>Eukaryota</taxon>
        <taxon>Viridiplantae</taxon>
        <taxon>Streptophyta</taxon>
        <taxon>Embryophyta</taxon>
        <taxon>Tracheophyta</taxon>
        <taxon>Spermatophyta</taxon>
        <taxon>Magnoliopsida</taxon>
        <taxon>eudicotyledons</taxon>
        <taxon>Gunneridae</taxon>
        <taxon>Pentapetalae</taxon>
        <taxon>asterids</taxon>
        <taxon>campanulids</taxon>
        <taxon>Asterales</taxon>
        <taxon>Asteraceae</taxon>
        <taxon>Asteroideae</taxon>
        <taxon>Heliantheae alliance</taxon>
        <taxon>Millerieae</taxon>
        <taxon>Smallanthus</taxon>
    </lineage>
</organism>